<keyword evidence="4" id="KW-1185">Reference proteome</keyword>
<proteinExistence type="predicted"/>
<dbReference type="Proteomes" id="UP001174909">
    <property type="component" value="Unassembled WGS sequence"/>
</dbReference>
<name>A0AA35RVY5_GEOBA</name>
<evidence type="ECO:0000313" key="3">
    <source>
        <dbReference type="EMBL" id="CAI8017536.1"/>
    </source>
</evidence>
<feature type="compositionally biased region" description="Basic and acidic residues" evidence="2">
    <location>
        <begin position="250"/>
        <end position="261"/>
    </location>
</feature>
<dbReference type="EMBL" id="CASHTH010001640">
    <property type="protein sequence ID" value="CAI8017536.1"/>
    <property type="molecule type" value="Genomic_DNA"/>
</dbReference>
<dbReference type="AlphaFoldDB" id="A0AA35RVY5"/>
<evidence type="ECO:0000256" key="1">
    <source>
        <dbReference type="SAM" id="Coils"/>
    </source>
</evidence>
<protein>
    <submittedName>
        <fullName evidence="3">Uncharacterized protein</fullName>
    </submittedName>
</protein>
<feature type="coiled-coil region" evidence="1">
    <location>
        <begin position="284"/>
        <end position="371"/>
    </location>
</feature>
<gene>
    <name evidence="3" type="ORF">GBAR_LOCUS10645</name>
</gene>
<feature type="compositionally biased region" description="Low complexity" evidence="2">
    <location>
        <begin position="188"/>
        <end position="207"/>
    </location>
</feature>
<feature type="region of interest" description="Disordered" evidence="2">
    <location>
        <begin position="181"/>
        <end position="208"/>
    </location>
</feature>
<comment type="caution">
    <text evidence="3">The sequence shown here is derived from an EMBL/GenBank/DDBJ whole genome shotgun (WGS) entry which is preliminary data.</text>
</comment>
<feature type="compositionally biased region" description="Low complexity" evidence="2">
    <location>
        <begin position="1"/>
        <end position="27"/>
    </location>
</feature>
<feature type="region of interest" description="Disordered" evidence="2">
    <location>
        <begin position="250"/>
        <end position="276"/>
    </location>
</feature>
<feature type="region of interest" description="Disordered" evidence="2">
    <location>
        <begin position="1"/>
        <end position="35"/>
    </location>
</feature>
<sequence>MSVDISLSPTESDSAPSSSFGSMSESSLPKDKMEQLIRKLRSENKQLQLRVLGVNELARLLQDRSEKVKVLEDKNKRLEVAVVRLENRCANLDQKLRAEGGGGGPPSGLKSMQPPSIPGPSRQILEALMKENSELKKALNAMQKKGPSGYLEAVKTSQLEEVIEQQKQELEFLRSQVNMLTTTPLPPSSAGSSGSDASSSRAPGSPGDLRRQLIKMQHSLKVKDRFCSLLSDQVASLQDRLREMSLDKVPKAGEDEEDKKPPPSQLPKPTPDVINDNPMIQQIKEEYLKKKQELEGRYEQVIDEQKETLQKERHEHTANVEKLQKAEQDLKKLRREIDTLDKRCEDLQFHNHTLLDDKKQLQETLDQMKAAGSRVNEGGGLERELRELQDSFHQKVMEHSEELKTRTRRCSIFACYKKTLNTSTSLLTAS</sequence>
<evidence type="ECO:0000256" key="2">
    <source>
        <dbReference type="SAM" id="MobiDB-lite"/>
    </source>
</evidence>
<evidence type="ECO:0000313" key="4">
    <source>
        <dbReference type="Proteomes" id="UP001174909"/>
    </source>
</evidence>
<keyword evidence="1" id="KW-0175">Coiled coil</keyword>
<accession>A0AA35RVY5</accession>
<feature type="region of interest" description="Disordered" evidence="2">
    <location>
        <begin position="96"/>
        <end position="121"/>
    </location>
</feature>
<organism evidence="3 4">
    <name type="scientific">Geodia barretti</name>
    <name type="common">Barrett's horny sponge</name>
    <dbReference type="NCBI Taxonomy" id="519541"/>
    <lineage>
        <taxon>Eukaryota</taxon>
        <taxon>Metazoa</taxon>
        <taxon>Porifera</taxon>
        <taxon>Demospongiae</taxon>
        <taxon>Heteroscleromorpha</taxon>
        <taxon>Tetractinellida</taxon>
        <taxon>Astrophorina</taxon>
        <taxon>Geodiidae</taxon>
        <taxon>Geodia</taxon>
    </lineage>
</organism>
<reference evidence="3" key="1">
    <citation type="submission" date="2023-03" db="EMBL/GenBank/DDBJ databases">
        <authorList>
            <person name="Steffen K."/>
            <person name="Cardenas P."/>
        </authorList>
    </citation>
    <scope>NUCLEOTIDE SEQUENCE</scope>
</reference>